<keyword evidence="1" id="KW-0732">Signal</keyword>
<protein>
    <recommendedName>
        <fullName evidence="2">Immunoglobulin C1-set domain-containing protein</fullName>
    </recommendedName>
</protein>
<evidence type="ECO:0000256" key="1">
    <source>
        <dbReference type="SAM" id="SignalP"/>
    </source>
</evidence>
<feature type="signal peptide" evidence="1">
    <location>
        <begin position="1"/>
        <end position="21"/>
    </location>
</feature>
<organism evidence="3">
    <name type="scientific">Equus asinus asinus</name>
    <dbReference type="NCBI Taxonomy" id="83772"/>
    <lineage>
        <taxon>Eukaryota</taxon>
        <taxon>Metazoa</taxon>
        <taxon>Chordata</taxon>
        <taxon>Craniata</taxon>
        <taxon>Vertebrata</taxon>
        <taxon>Euteleostomi</taxon>
        <taxon>Mammalia</taxon>
        <taxon>Eutheria</taxon>
        <taxon>Laurasiatheria</taxon>
        <taxon>Perissodactyla</taxon>
        <taxon>Equidae</taxon>
        <taxon>Equus</taxon>
    </lineage>
</organism>
<dbReference type="Ensembl" id="ENSEAST00005028603.1">
    <property type="protein sequence ID" value="ENSEASP00005026337.1"/>
    <property type="gene ID" value="ENSEASG00005017977.1"/>
</dbReference>
<name>A0A8C4MI25_EQUAS</name>
<evidence type="ECO:0000313" key="3">
    <source>
        <dbReference type="Ensembl" id="ENSEASP00005026337.1"/>
    </source>
</evidence>
<feature type="domain" description="Immunoglobulin C1-set" evidence="2">
    <location>
        <begin position="40"/>
        <end position="102"/>
    </location>
</feature>
<sequence length="126" mass="14463">MSKTCPLLTMVVAVLLSSMEAQLFFTCRFLMFSEVTAENESQIYLAVMSGFHQPQIETKLFKIGVKRDRVKESDPPLSKDGSFYCLVYTEFIPHANVKCTCQEKEVTLQRPKIVMRDKLLDMQSNN</sequence>
<evidence type="ECO:0000259" key="2">
    <source>
        <dbReference type="Pfam" id="PF07654"/>
    </source>
</evidence>
<accession>A0A8C4MI25</accession>
<reference evidence="3" key="1">
    <citation type="submission" date="2023-03" db="UniProtKB">
        <authorList>
            <consortium name="Ensembl"/>
        </authorList>
    </citation>
    <scope>IDENTIFICATION</scope>
</reference>
<dbReference type="InterPro" id="IPR003597">
    <property type="entry name" value="Ig_C1-set"/>
</dbReference>
<dbReference type="InterPro" id="IPR013783">
    <property type="entry name" value="Ig-like_fold"/>
</dbReference>
<dbReference type="Pfam" id="PF07654">
    <property type="entry name" value="C1-set"/>
    <property type="match status" value="1"/>
</dbReference>
<dbReference type="AlphaFoldDB" id="A0A8C4MI25"/>
<feature type="chain" id="PRO_5034366753" description="Immunoglobulin C1-set domain-containing protein" evidence="1">
    <location>
        <begin position="22"/>
        <end position="126"/>
    </location>
</feature>
<dbReference type="Gene3D" id="2.60.40.10">
    <property type="entry name" value="Immunoglobulins"/>
    <property type="match status" value="1"/>
</dbReference>
<proteinExistence type="predicted"/>